<proteinExistence type="predicted"/>
<dbReference type="SUPFAM" id="SSF54427">
    <property type="entry name" value="NTF2-like"/>
    <property type="match status" value="1"/>
</dbReference>
<keyword evidence="2" id="KW-0472">Membrane</keyword>
<dbReference type="SMART" id="SM00978">
    <property type="entry name" value="Tim44"/>
    <property type="match status" value="1"/>
</dbReference>
<name>A0ABT4M1T6_9BURK</name>
<feature type="compositionally biased region" description="Low complexity" evidence="1">
    <location>
        <begin position="169"/>
        <end position="180"/>
    </location>
</feature>
<organism evidence="4 5">
    <name type="scientific">Castellaniella denitrificans</name>
    <dbReference type="NCBI Taxonomy" id="56119"/>
    <lineage>
        <taxon>Bacteria</taxon>
        <taxon>Pseudomonadati</taxon>
        <taxon>Pseudomonadota</taxon>
        <taxon>Betaproteobacteria</taxon>
        <taxon>Burkholderiales</taxon>
        <taxon>Alcaligenaceae</taxon>
        <taxon>Castellaniella</taxon>
    </lineage>
</organism>
<dbReference type="InterPro" id="IPR007379">
    <property type="entry name" value="Tim44-like_dom"/>
</dbReference>
<dbReference type="PANTHER" id="PTHR41542">
    <property type="entry name" value="BLL5807 PROTEIN"/>
    <property type="match status" value="1"/>
</dbReference>
<dbReference type="Pfam" id="PF04280">
    <property type="entry name" value="Tim44"/>
    <property type="match status" value="1"/>
</dbReference>
<dbReference type="InterPro" id="IPR032710">
    <property type="entry name" value="NTF2-like_dom_sf"/>
</dbReference>
<keyword evidence="5" id="KW-1185">Reference proteome</keyword>
<protein>
    <submittedName>
        <fullName evidence="4">TIM44-like domain-containing protein</fullName>
    </submittedName>
</protein>
<feature type="transmembrane region" description="Helical" evidence="2">
    <location>
        <begin position="88"/>
        <end position="108"/>
    </location>
</feature>
<accession>A0ABT4M1T6</accession>
<keyword evidence="2" id="KW-0812">Transmembrane</keyword>
<feature type="transmembrane region" description="Helical" evidence="2">
    <location>
        <begin position="114"/>
        <end position="135"/>
    </location>
</feature>
<evidence type="ECO:0000259" key="3">
    <source>
        <dbReference type="SMART" id="SM00978"/>
    </source>
</evidence>
<gene>
    <name evidence="4" type="ORF">O4H32_03655</name>
</gene>
<dbReference type="RefSeq" id="WP_269356769.1">
    <property type="nucleotide sequence ID" value="NZ_JAPWHE010000001.1"/>
</dbReference>
<reference evidence="4" key="1">
    <citation type="submission" date="2022-12" db="EMBL/GenBank/DDBJ databases">
        <title>Bacterial isolates from different developmental stages of Nematostella vectensis.</title>
        <authorList>
            <person name="Fraune S."/>
        </authorList>
    </citation>
    <scope>NUCLEOTIDE SEQUENCE</scope>
    <source>
        <strain evidence="4">G21619-S1</strain>
    </source>
</reference>
<sequence>MNLRLPRWAAASVLLMAAATMMTVTQDAEARRMGGGLSFGRQSTNVVKQRQAVTPPAAQTTQRAAAPAAGAAGTAAAGAAAKSGMSRWLGPIAGIAAGLGIAALLSSMGLSGAFLEFLSSALLIGLVVFAVMFLVRRLRGAQRPLAAAGATASGNSYRQSEPQDRGFDPSGAHPASASASSAAPVIESAPSVQVQDPSWFIPEGFDVPAFLDQAKQQFTRVQTLWDAGNRDSLREFLTDDLLVEITPRLPSPEEGNRTDVVLLNAELLGIETVAGGHLASVRYSGMLRESAGSEAFHFEEVWNLYKADDAGWLLAGIQQTNAR</sequence>
<evidence type="ECO:0000256" key="2">
    <source>
        <dbReference type="SAM" id="Phobius"/>
    </source>
</evidence>
<evidence type="ECO:0000313" key="5">
    <source>
        <dbReference type="Proteomes" id="UP001068379"/>
    </source>
</evidence>
<evidence type="ECO:0000256" key="1">
    <source>
        <dbReference type="SAM" id="MobiDB-lite"/>
    </source>
</evidence>
<evidence type="ECO:0000313" key="4">
    <source>
        <dbReference type="EMBL" id="MCZ4329054.1"/>
    </source>
</evidence>
<dbReference type="EMBL" id="JAPWHE010000001">
    <property type="protein sequence ID" value="MCZ4329054.1"/>
    <property type="molecule type" value="Genomic_DNA"/>
</dbReference>
<feature type="domain" description="Tim44-like" evidence="3">
    <location>
        <begin position="191"/>
        <end position="319"/>
    </location>
</feature>
<dbReference type="PANTHER" id="PTHR41542:SF1">
    <property type="entry name" value="BLL5807 PROTEIN"/>
    <property type="match status" value="1"/>
</dbReference>
<keyword evidence="2" id="KW-1133">Transmembrane helix</keyword>
<feature type="region of interest" description="Disordered" evidence="1">
    <location>
        <begin position="149"/>
        <end position="180"/>
    </location>
</feature>
<dbReference type="Proteomes" id="UP001068379">
    <property type="component" value="Unassembled WGS sequence"/>
</dbReference>
<comment type="caution">
    <text evidence="4">The sequence shown here is derived from an EMBL/GenBank/DDBJ whole genome shotgun (WGS) entry which is preliminary data.</text>
</comment>